<evidence type="ECO:0000256" key="1">
    <source>
        <dbReference type="ARBA" id="ARBA00022723"/>
    </source>
</evidence>
<evidence type="ECO:0000256" key="2">
    <source>
        <dbReference type="ARBA" id="ARBA00022801"/>
    </source>
</evidence>
<dbReference type="InterPro" id="IPR017850">
    <property type="entry name" value="Alkaline_phosphatase_core_sf"/>
</dbReference>
<dbReference type="PANTHER" id="PTHR45953">
    <property type="entry name" value="IDURONATE 2-SULFATASE"/>
    <property type="match status" value="1"/>
</dbReference>
<dbReference type="EMBL" id="CP019791">
    <property type="protein sequence ID" value="AQT68089.1"/>
    <property type="molecule type" value="Genomic_DNA"/>
</dbReference>
<evidence type="ECO:0000313" key="5">
    <source>
        <dbReference type="Proteomes" id="UP000189674"/>
    </source>
</evidence>
<dbReference type="RefSeq" id="WP_146660806.1">
    <property type="nucleotide sequence ID" value="NZ_CP019791.1"/>
</dbReference>
<evidence type="ECO:0000259" key="3">
    <source>
        <dbReference type="Pfam" id="PF00884"/>
    </source>
</evidence>
<dbReference type="Proteomes" id="UP000189674">
    <property type="component" value="Chromosome"/>
</dbReference>
<keyword evidence="1" id="KW-0479">Metal-binding</keyword>
<dbReference type="GO" id="GO:0004065">
    <property type="term" value="F:arylsulfatase activity"/>
    <property type="evidence" value="ECO:0007669"/>
    <property type="project" value="UniProtKB-EC"/>
</dbReference>
<dbReference type="GO" id="GO:0046872">
    <property type="term" value="F:metal ion binding"/>
    <property type="evidence" value="ECO:0007669"/>
    <property type="project" value="UniProtKB-KW"/>
</dbReference>
<gene>
    <name evidence="4" type="ORF">STSP2_01244</name>
</gene>
<keyword evidence="5" id="KW-1185">Reference proteome</keyword>
<dbReference type="EC" id="3.1.6.1" evidence="4"/>
<accession>A0A1U9NJI7</accession>
<keyword evidence="2 4" id="KW-0378">Hydrolase</keyword>
<dbReference type="STRING" id="1936003.STSP2_01244"/>
<sequence length="487" mass="55684" precursor="true">MNKRQSLIKISLILTGLTLIWGCSNDKAKPLASNDWVDSPERPNIIFLLTDDQRNDTLGCAGHPIVQTPNIDSLASEGVRFENCFVTTSICAASRASIFTSLHERTHGYTFGKPAVAEAYTLSSYPALLRQAGYRSGFIGKFGCSMKGSGEMFDYFETVPGPGYLDQPDGSKLESTEVMSNLAQKFIKDNDDRPFCLSVSFHASHARDRNKTPGKGHYPYPEWTSELYDDVSVPSPGLSDPIYFEILPEFLQTSMNRKRFYWRWDTPEKYQTNMRSYFRMISGIDKVVGQLRHLLKELNIEDDTIIIYSADNGYYMGYRGFAGKWTHFEQSLRVPLVIYDPRMPDKFTGQSVDPMVLNLDFAPTILELGRVEVPEHYQGRSLLSAMSGASSIDLEKRDSIFCEHLMDHKDIPKWEGVRTKQYKYARYFEQNPAYECLYDLNVDPTELHNLVLHPDYQTILKQMRSKTDDFVKQYEIKGVVPQNVKPE</sequence>
<dbReference type="SUPFAM" id="SSF53649">
    <property type="entry name" value="Alkaline phosphatase-like"/>
    <property type="match status" value="1"/>
</dbReference>
<reference evidence="5" key="1">
    <citation type="submission" date="2017-02" db="EMBL/GenBank/DDBJ databases">
        <title>Comparative genomics and description of representatives of a novel lineage of planctomycetes thriving in anoxic sediments.</title>
        <authorList>
            <person name="Spring S."/>
            <person name="Bunk B."/>
            <person name="Sproer C."/>
        </authorList>
    </citation>
    <scope>NUCLEOTIDE SEQUENCE [LARGE SCALE GENOMIC DNA]</scope>
    <source>
        <strain evidence="5">ST-NAGAB-D1</strain>
    </source>
</reference>
<dbReference type="OrthoDB" id="237120at2"/>
<dbReference type="GO" id="GO:0005737">
    <property type="term" value="C:cytoplasm"/>
    <property type="evidence" value="ECO:0007669"/>
    <property type="project" value="TreeGrafter"/>
</dbReference>
<name>A0A1U9NJI7_9BACT</name>
<dbReference type="PANTHER" id="PTHR45953:SF1">
    <property type="entry name" value="IDURONATE 2-SULFATASE"/>
    <property type="match status" value="1"/>
</dbReference>
<proteinExistence type="predicted"/>
<dbReference type="CDD" id="cd16031">
    <property type="entry name" value="G6S_like"/>
    <property type="match status" value="1"/>
</dbReference>
<dbReference type="InterPro" id="IPR000917">
    <property type="entry name" value="Sulfatase_N"/>
</dbReference>
<dbReference type="Gene3D" id="3.40.720.10">
    <property type="entry name" value="Alkaline Phosphatase, subunit A"/>
    <property type="match status" value="1"/>
</dbReference>
<feature type="domain" description="Sulfatase N-terminal" evidence="3">
    <location>
        <begin position="43"/>
        <end position="368"/>
    </location>
</feature>
<dbReference type="Pfam" id="PF00884">
    <property type="entry name" value="Sulfatase"/>
    <property type="match status" value="1"/>
</dbReference>
<dbReference type="AlphaFoldDB" id="A0A1U9NJI7"/>
<evidence type="ECO:0000313" key="4">
    <source>
        <dbReference type="EMBL" id="AQT68089.1"/>
    </source>
</evidence>
<organism evidence="4 5">
    <name type="scientific">Anaerohalosphaera lusitana</name>
    <dbReference type="NCBI Taxonomy" id="1936003"/>
    <lineage>
        <taxon>Bacteria</taxon>
        <taxon>Pseudomonadati</taxon>
        <taxon>Planctomycetota</taxon>
        <taxon>Phycisphaerae</taxon>
        <taxon>Sedimentisphaerales</taxon>
        <taxon>Anaerohalosphaeraceae</taxon>
        <taxon>Anaerohalosphaera</taxon>
    </lineage>
</organism>
<protein>
    <submittedName>
        <fullName evidence="4">Arylsulfatase</fullName>
        <ecNumber evidence="4">3.1.6.1</ecNumber>
    </submittedName>
</protein>
<dbReference type="KEGG" id="alus:STSP2_01244"/>